<dbReference type="GO" id="GO:0016020">
    <property type="term" value="C:membrane"/>
    <property type="evidence" value="ECO:0007669"/>
    <property type="project" value="UniProtKB-SubCell"/>
</dbReference>
<dbReference type="CDD" id="cd06257">
    <property type="entry name" value="DnaJ"/>
    <property type="match status" value="1"/>
</dbReference>
<dbReference type="AlphaFoldDB" id="A0A8C4XZH9"/>
<evidence type="ECO:0000313" key="8">
    <source>
        <dbReference type="Proteomes" id="UP000694390"/>
    </source>
</evidence>
<dbReference type="InterPro" id="IPR051434">
    <property type="entry name" value="DnaJ_C_subfamily_member5"/>
</dbReference>
<accession>A0A8C4XZH9</accession>
<dbReference type="InterPro" id="IPR001623">
    <property type="entry name" value="DnaJ_domain"/>
</dbReference>
<dbReference type="PROSITE" id="PS00636">
    <property type="entry name" value="DNAJ_1"/>
    <property type="match status" value="1"/>
</dbReference>
<keyword evidence="5" id="KW-0449">Lipoprotein</keyword>
<dbReference type="GeneTree" id="ENSGT00940000164252"/>
<evidence type="ECO:0000256" key="2">
    <source>
        <dbReference type="ARBA" id="ARBA00023136"/>
    </source>
</evidence>
<dbReference type="PANTHER" id="PTHR44027">
    <property type="entry name" value="DNAJ HOMOLOG SUBFAMILY C MEMBER 5 HOMOLOG"/>
    <property type="match status" value="1"/>
</dbReference>
<evidence type="ECO:0000256" key="5">
    <source>
        <dbReference type="ARBA" id="ARBA00023288"/>
    </source>
</evidence>
<evidence type="ECO:0000256" key="3">
    <source>
        <dbReference type="ARBA" id="ARBA00023139"/>
    </source>
</evidence>
<proteinExistence type="predicted"/>
<dbReference type="Pfam" id="PF00226">
    <property type="entry name" value="DnaJ"/>
    <property type="match status" value="1"/>
</dbReference>
<dbReference type="Gene3D" id="1.10.287.110">
    <property type="entry name" value="DnaJ domain"/>
    <property type="match status" value="1"/>
</dbReference>
<keyword evidence="4" id="KW-0143">Chaperone</keyword>
<dbReference type="PRINTS" id="PR00625">
    <property type="entry name" value="JDOMAIN"/>
</dbReference>
<comment type="subcellular location">
    <subcellularLocation>
        <location evidence="1">Membrane</location>
        <topology evidence="1">Lipid-anchor</topology>
    </subcellularLocation>
</comment>
<gene>
    <name evidence="7" type="primary">DNAJC5G</name>
</gene>
<dbReference type="InterPro" id="IPR036869">
    <property type="entry name" value="J_dom_sf"/>
</dbReference>
<dbReference type="FunFam" id="1.10.287.110:FF:000017">
    <property type="entry name" value="dnaJ homolog subfamily C member 5"/>
    <property type="match status" value="1"/>
</dbReference>
<evidence type="ECO:0000259" key="6">
    <source>
        <dbReference type="PROSITE" id="PS50076"/>
    </source>
</evidence>
<dbReference type="InterPro" id="IPR018253">
    <property type="entry name" value="DnaJ_domain_CS"/>
</dbReference>
<keyword evidence="3" id="KW-0564">Palmitate</keyword>
<evidence type="ECO:0000256" key="1">
    <source>
        <dbReference type="ARBA" id="ARBA00004635"/>
    </source>
</evidence>
<dbReference type="GO" id="GO:0005737">
    <property type="term" value="C:cytoplasm"/>
    <property type="evidence" value="ECO:0007669"/>
    <property type="project" value="UniProtKB-ARBA"/>
</dbReference>
<keyword evidence="2" id="KW-0472">Membrane</keyword>
<feature type="domain" description="J" evidence="6">
    <location>
        <begin position="17"/>
        <end position="82"/>
    </location>
</feature>
<organism evidence="7 8">
    <name type="scientific">Gopherus evgoodei</name>
    <name type="common">Goodes thornscrub tortoise</name>
    <dbReference type="NCBI Taxonomy" id="1825980"/>
    <lineage>
        <taxon>Eukaryota</taxon>
        <taxon>Metazoa</taxon>
        <taxon>Chordata</taxon>
        <taxon>Craniata</taxon>
        <taxon>Vertebrata</taxon>
        <taxon>Euteleostomi</taxon>
        <taxon>Archelosauria</taxon>
        <taxon>Testudinata</taxon>
        <taxon>Testudines</taxon>
        <taxon>Cryptodira</taxon>
        <taxon>Durocryptodira</taxon>
        <taxon>Testudinoidea</taxon>
        <taxon>Testudinidae</taxon>
        <taxon>Gopherus</taxon>
    </lineage>
</organism>
<dbReference type="Ensembl" id="ENSGEVT00005008662.1">
    <property type="protein sequence ID" value="ENSGEVP00005008258.1"/>
    <property type="gene ID" value="ENSGEVG00005005939.1"/>
</dbReference>
<reference evidence="7" key="1">
    <citation type="submission" date="2025-08" db="UniProtKB">
        <authorList>
            <consortium name="Ensembl"/>
        </authorList>
    </citation>
    <scope>IDENTIFICATION</scope>
</reference>
<reference evidence="7" key="2">
    <citation type="submission" date="2025-09" db="UniProtKB">
        <authorList>
            <consortium name="Ensembl"/>
        </authorList>
    </citation>
    <scope>IDENTIFICATION</scope>
</reference>
<keyword evidence="8" id="KW-1185">Reference proteome</keyword>
<dbReference type="PROSITE" id="PS50076">
    <property type="entry name" value="DNAJ_2"/>
    <property type="match status" value="1"/>
</dbReference>
<name>A0A8C4XZH9_9SAUR</name>
<protein>
    <submittedName>
        <fullName evidence="7">DnaJ heat shock protein family (Hsp40) member C5 gamma</fullName>
    </submittedName>
</protein>
<dbReference type="SUPFAM" id="SSF46565">
    <property type="entry name" value="Chaperone J-domain"/>
    <property type="match status" value="1"/>
</dbReference>
<evidence type="ECO:0000313" key="7">
    <source>
        <dbReference type="Ensembl" id="ENSGEVP00005008258.1"/>
    </source>
</evidence>
<dbReference type="Proteomes" id="UP000694390">
    <property type="component" value="Unassembled WGS sequence"/>
</dbReference>
<dbReference type="PANTHER" id="PTHR44027:SF2">
    <property type="entry name" value="DNAJ HOMOLOG SUBFAMILY C MEMBER 5G"/>
    <property type="match status" value="1"/>
</dbReference>
<sequence>MAEPGRTQRKMSRAGESLYRVLGLEKGASSEEIKKAYRKLALKYHPDKNPENPEAVEKFKEINNANATLNDENKRRIYDEYGSMGLYVAEQFGEESVKYYFLMSKWWFKALAVCCGIFTCCCCCCCCCFCCGKCRPPEDEDSYKYVNPEDLEAQIQAEAEGERELPCPRSCCQRGAQLSLGPDLRPSLALSGVGNPQGRCAIEPEAVRVTVGVGAGGCRHTASPRIGQHGAGTGRMIARAGASGRGSTGLWPRLPALPRLAVNSGQVSRLPCPGLCLHKPVAGLGWPIPGAAVGPGSCHQGEGTGKKPLSPPRLCCEWRKVGSGSR</sequence>
<dbReference type="SMART" id="SM00271">
    <property type="entry name" value="DnaJ"/>
    <property type="match status" value="1"/>
</dbReference>
<dbReference type="OrthoDB" id="445556at2759"/>
<evidence type="ECO:0000256" key="4">
    <source>
        <dbReference type="ARBA" id="ARBA00023186"/>
    </source>
</evidence>